<evidence type="ECO:0000256" key="3">
    <source>
        <dbReference type="ARBA" id="ARBA00023004"/>
    </source>
</evidence>
<dbReference type="KEGG" id="mzh:Mzhil_1183"/>
<sequence length="356" mass="40108">MNLQNNLNQNNIFTGEAGSFYNYLSEGCKLCQEGAKMVLFVTGSCCNTCFYCPLSEERQIEVTYANEKQVISDEDIIHQAKIMDALGTGITGGEPLIAEDKVMHYIELLKSQMGSSHHIHLYTSLAPSTKTLEKLASAGLDEIRFHPPPDQWKSLKDSEFIRSIKQAVSMNISAGIEVPSIMGIADIVDTVNELEIFLNINELEFSDTNANNLYNAGYMLRDDISNAAAESEEIAKKIAHKCSRIHFCSSRYKDAIQLRKRLIRIAGNTSRIFDEVTEDGTIVHGVVIHHNISELILTLKQIRVPEDMYQVKDDCVDIAWWILDDISEYLKEAGSDVKIIERYPWNRGLIVETIPI</sequence>
<evidence type="ECO:0000313" key="6">
    <source>
        <dbReference type="EMBL" id="AEH61039.1"/>
    </source>
</evidence>
<dbReference type="SFLD" id="SFLDG01108">
    <property type="entry name" value="Uncharacterised_Radical_SAM_Su"/>
    <property type="match status" value="1"/>
</dbReference>
<reference evidence="6" key="1">
    <citation type="submission" date="2010-07" db="EMBL/GenBank/DDBJ databases">
        <title>The complete genome of Methanosalsum zhilinae DSM 4017.</title>
        <authorList>
            <consortium name="US DOE Joint Genome Institute (JGI-PGF)"/>
            <person name="Lucas S."/>
            <person name="Copeland A."/>
            <person name="Lapidus A."/>
            <person name="Glavina del Rio T."/>
            <person name="Dalin E."/>
            <person name="Tice H."/>
            <person name="Bruce D."/>
            <person name="Goodwin L."/>
            <person name="Pitluck S."/>
            <person name="Kyrpides N."/>
            <person name="Mavromatis K."/>
            <person name="Ovchinnikova G."/>
            <person name="Daligault H."/>
            <person name="Detter J.C."/>
            <person name="Han C."/>
            <person name="Tapia R."/>
            <person name="Larimer F."/>
            <person name="Land M."/>
            <person name="Hauser L."/>
            <person name="Markowitz V."/>
            <person name="Cheng J.-F."/>
            <person name="Hugenholtz P."/>
            <person name="Woyke T."/>
            <person name="Wu D."/>
            <person name="Spring S."/>
            <person name="Schueler E."/>
            <person name="Brambilla E."/>
            <person name="Klenk H.-P."/>
            <person name="Eisen J.A."/>
        </authorList>
    </citation>
    <scope>NUCLEOTIDE SEQUENCE</scope>
    <source>
        <strain evidence="6">DSM 4017</strain>
    </source>
</reference>
<dbReference type="GO" id="GO:0046872">
    <property type="term" value="F:metal ion binding"/>
    <property type="evidence" value="ECO:0007669"/>
    <property type="project" value="UniProtKB-KW"/>
</dbReference>
<organism evidence="6 7">
    <name type="scientific">Methanosalsum zhilinae (strain DSM 4017 / NBRC 107636 / OCM 62 / WeN5)</name>
    <name type="common">Methanohalophilus zhilinae</name>
    <dbReference type="NCBI Taxonomy" id="679901"/>
    <lineage>
        <taxon>Archaea</taxon>
        <taxon>Methanobacteriati</taxon>
        <taxon>Methanobacteriota</taxon>
        <taxon>Stenosarchaea group</taxon>
        <taxon>Methanomicrobia</taxon>
        <taxon>Methanosarcinales</taxon>
        <taxon>Methanosarcinaceae</taxon>
        <taxon>Methanosalsum</taxon>
    </lineage>
</organism>
<dbReference type="InterPro" id="IPR040087">
    <property type="entry name" value="MJ0021-like"/>
</dbReference>
<dbReference type="Pfam" id="PF04055">
    <property type="entry name" value="Radical_SAM"/>
    <property type="match status" value="1"/>
</dbReference>
<dbReference type="PROSITE" id="PS51918">
    <property type="entry name" value="RADICAL_SAM"/>
    <property type="match status" value="1"/>
</dbReference>
<dbReference type="HOGENOM" id="CLU_053467_0_0_2"/>
<keyword evidence="1" id="KW-0949">S-adenosyl-L-methionine</keyword>
<dbReference type="Proteomes" id="UP000006622">
    <property type="component" value="Chromosome"/>
</dbReference>
<accession>F7XMM4</accession>
<feature type="domain" description="Radical SAM core" evidence="5">
    <location>
        <begin position="30"/>
        <end position="241"/>
    </location>
</feature>
<dbReference type="InterPro" id="IPR058240">
    <property type="entry name" value="rSAM_sf"/>
</dbReference>
<dbReference type="InterPro" id="IPR007197">
    <property type="entry name" value="rSAM"/>
</dbReference>
<dbReference type="OrthoDB" id="372128at2157"/>
<evidence type="ECO:0000256" key="4">
    <source>
        <dbReference type="ARBA" id="ARBA00023014"/>
    </source>
</evidence>
<dbReference type="PANTHER" id="PTHR43288:SF1">
    <property type="entry name" value="GLYCYL-RADICAL ENZYME ACTIVATING ENZYME MJ0021-RELATED"/>
    <property type="match status" value="1"/>
</dbReference>
<evidence type="ECO:0000313" key="7">
    <source>
        <dbReference type="Proteomes" id="UP000006622"/>
    </source>
</evidence>
<gene>
    <name evidence="6" type="ordered locus">Mzhil_1183</name>
</gene>
<keyword evidence="4" id="KW-0411">Iron-sulfur</keyword>
<keyword evidence="7" id="KW-1185">Reference proteome</keyword>
<dbReference type="GO" id="GO:0003824">
    <property type="term" value="F:catalytic activity"/>
    <property type="evidence" value="ECO:0007669"/>
    <property type="project" value="InterPro"/>
</dbReference>
<dbReference type="Gene3D" id="3.20.20.70">
    <property type="entry name" value="Aldolase class I"/>
    <property type="match status" value="1"/>
</dbReference>
<keyword evidence="2" id="KW-0479">Metal-binding</keyword>
<dbReference type="EMBL" id="CP002101">
    <property type="protein sequence ID" value="AEH61039.1"/>
    <property type="molecule type" value="Genomic_DNA"/>
</dbReference>
<evidence type="ECO:0000256" key="2">
    <source>
        <dbReference type="ARBA" id="ARBA00022723"/>
    </source>
</evidence>
<dbReference type="STRING" id="679901.Mzhil_1183"/>
<dbReference type="CDD" id="cd01335">
    <property type="entry name" value="Radical_SAM"/>
    <property type="match status" value="1"/>
</dbReference>
<dbReference type="SFLD" id="SFLDS00029">
    <property type="entry name" value="Radical_SAM"/>
    <property type="match status" value="1"/>
</dbReference>
<dbReference type="AlphaFoldDB" id="F7XMM4"/>
<keyword evidence="3" id="KW-0408">Iron</keyword>
<evidence type="ECO:0000259" key="5">
    <source>
        <dbReference type="PROSITE" id="PS51918"/>
    </source>
</evidence>
<protein>
    <submittedName>
        <fullName evidence="6">Radical SAM domain protein</fullName>
    </submittedName>
</protein>
<name>F7XMM4_METZD</name>
<proteinExistence type="predicted"/>
<dbReference type="GO" id="GO:0051536">
    <property type="term" value="F:iron-sulfur cluster binding"/>
    <property type="evidence" value="ECO:0007669"/>
    <property type="project" value="UniProtKB-KW"/>
</dbReference>
<dbReference type="PANTHER" id="PTHR43288">
    <property type="entry name" value="BIOTIN SYNTHASE-RELATED PROTEIN, RADICAL SAM SUPERFAMILY"/>
    <property type="match status" value="1"/>
</dbReference>
<dbReference type="SUPFAM" id="SSF102114">
    <property type="entry name" value="Radical SAM enzymes"/>
    <property type="match status" value="1"/>
</dbReference>
<dbReference type="InterPro" id="IPR013785">
    <property type="entry name" value="Aldolase_TIM"/>
</dbReference>
<dbReference type="RefSeq" id="WP_013898476.1">
    <property type="nucleotide sequence ID" value="NC_015676.1"/>
</dbReference>
<dbReference type="Pfam" id="PF26257">
    <property type="entry name" value="DUF8061"/>
    <property type="match status" value="1"/>
</dbReference>
<evidence type="ECO:0000256" key="1">
    <source>
        <dbReference type="ARBA" id="ARBA00022691"/>
    </source>
</evidence>
<dbReference type="InterPro" id="IPR058374">
    <property type="entry name" value="DUF8061"/>
</dbReference>
<dbReference type="GeneID" id="10822816"/>